<reference evidence="1 2" key="1">
    <citation type="submission" date="2019-11" db="EMBL/GenBank/DDBJ databases">
        <title>Draft genome sequences of five Paenibacillus species of dairy origin.</title>
        <authorList>
            <person name="Olajide A.M."/>
            <person name="Chen S."/>
            <person name="Lapointe G."/>
        </authorList>
    </citation>
    <scope>NUCLEOTIDE SEQUENCE [LARGE SCALE GENOMIC DNA]</scope>
    <source>
        <strain evidence="1 2">2CS3</strain>
    </source>
</reference>
<proteinExistence type="predicted"/>
<organism evidence="1 2">
    <name type="scientific">Paenibacillus validus</name>
    <dbReference type="NCBI Taxonomy" id="44253"/>
    <lineage>
        <taxon>Bacteria</taxon>
        <taxon>Bacillati</taxon>
        <taxon>Bacillota</taxon>
        <taxon>Bacilli</taxon>
        <taxon>Bacillales</taxon>
        <taxon>Paenibacillaceae</taxon>
        <taxon>Paenibacillus</taxon>
    </lineage>
</organism>
<dbReference type="RefSeq" id="WP_054796892.1">
    <property type="nucleotide sequence ID" value="NZ_JARTHJ010000117.1"/>
</dbReference>
<accession>A0A7X3CUN7</accession>
<gene>
    <name evidence="1" type="ORF">GNP93_26255</name>
</gene>
<keyword evidence="2" id="KW-1185">Reference proteome</keyword>
<protein>
    <submittedName>
        <fullName evidence="1">DUF2789 family protein</fullName>
    </submittedName>
</protein>
<evidence type="ECO:0000313" key="2">
    <source>
        <dbReference type="Proteomes" id="UP000450917"/>
    </source>
</evidence>
<dbReference type="EMBL" id="WNZX01000043">
    <property type="protein sequence ID" value="MUG74080.1"/>
    <property type="molecule type" value="Genomic_DNA"/>
</dbReference>
<evidence type="ECO:0000313" key="1">
    <source>
        <dbReference type="EMBL" id="MUG74080.1"/>
    </source>
</evidence>
<comment type="caution">
    <text evidence="1">The sequence shown here is derived from an EMBL/GenBank/DDBJ whole genome shotgun (WGS) entry which is preliminary data.</text>
</comment>
<sequence length="76" mass="8672">MILYQMAKRLEERNRLQHTIEQSGGDVDALVTQKELVEEQLMSQANIWTETGQDAFMLDAVTPNTDWMQPGGGLYE</sequence>
<dbReference type="AlphaFoldDB" id="A0A7X3CUN7"/>
<name>A0A7X3CUN7_9BACL</name>
<dbReference type="Proteomes" id="UP000450917">
    <property type="component" value="Unassembled WGS sequence"/>
</dbReference>